<dbReference type="AlphaFoldDB" id="A0A0L8HLA4"/>
<keyword evidence="1" id="KW-0812">Transmembrane</keyword>
<evidence type="ECO:0000256" key="1">
    <source>
        <dbReference type="SAM" id="Phobius"/>
    </source>
</evidence>
<keyword evidence="1" id="KW-0472">Membrane</keyword>
<dbReference type="EMBL" id="KQ417945">
    <property type="protein sequence ID" value="KOF89555.1"/>
    <property type="molecule type" value="Genomic_DNA"/>
</dbReference>
<evidence type="ECO:0000313" key="2">
    <source>
        <dbReference type="EMBL" id="KOF89555.1"/>
    </source>
</evidence>
<keyword evidence="1" id="KW-1133">Transmembrane helix</keyword>
<organism evidence="2">
    <name type="scientific">Octopus bimaculoides</name>
    <name type="common">California two-spotted octopus</name>
    <dbReference type="NCBI Taxonomy" id="37653"/>
    <lineage>
        <taxon>Eukaryota</taxon>
        <taxon>Metazoa</taxon>
        <taxon>Spiralia</taxon>
        <taxon>Lophotrochozoa</taxon>
        <taxon>Mollusca</taxon>
        <taxon>Cephalopoda</taxon>
        <taxon>Coleoidea</taxon>
        <taxon>Octopodiformes</taxon>
        <taxon>Octopoda</taxon>
        <taxon>Incirrata</taxon>
        <taxon>Octopodidae</taxon>
        <taxon>Octopus</taxon>
    </lineage>
</organism>
<reference evidence="2" key="1">
    <citation type="submission" date="2015-07" db="EMBL/GenBank/DDBJ databases">
        <title>MeaNS - Measles Nucleotide Surveillance Program.</title>
        <authorList>
            <person name="Tran T."/>
            <person name="Druce J."/>
        </authorList>
    </citation>
    <scope>NUCLEOTIDE SEQUENCE</scope>
    <source>
        <strain evidence="2">UCB-OBI-ISO-001</strain>
        <tissue evidence="2">Gonad</tissue>
    </source>
</reference>
<feature type="transmembrane region" description="Helical" evidence="1">
    <location>
        <begin position="6"/>
        <end position="22"/>
    </location>
</feature>
<protein>
    <submittedName>
        <fullName evidence="2">Uncharacterized protein</fullName>
    </submittedName>
</protein>
<accession>A0A0L8HLA4</accession>
<proteinExistence type="predicted"/>
<name>A0A0L8HLA4_OCTBM</name>
<gene>
    <name evidence="2" type="ORF">OCBIM_22012840mg</name>
</gene>
<sequence length="71" mass="8512">MSYINLNFLVLEIYTLAIIFFQKSHTHKYKHQHIHRLCICCMEIMLARDSTKKKIKTKFRNKPGSFINGRI</sequence>